<evidence type="ECO:0000256" key="1">
    <source>
        <dbReference type="ARBA" id="ARBA00004123"/>
    </source>
</evidence>
<dbReference type="GO" id="GO:0005694">
    <property type="term" value="C:chromosome"/>
    <property type="evidence" value="ECO:0007669"/>
    <property type="project" value="UniProtKB-SubCell"/>
</dbReference>
<dbReference type="SUPFAM" id="SSF82199">
    <property type="entry name" value="SET domain"/>
    <property type="match status" value="1"/>
</dbReference>
<dbReference type="VEuPathDB" id="GiardiaDB:SS50377_26568"/>
<dbReference type="Pfam" id="PF00856">
    <property type="entry name" value="SET"/>
    <property type="match status" value="1"/>
</dbReference>
<name>V6LAI4_9EUKA</name>
<evidence type="ECO:0000259" key="8">
    <source>
        <dbReference type="PROSITE" id="PS50280"/>
    </source>
</evidence>
<keyword evidence="5" id="KW-0808">Transferase</keyword>
<evidence type="ECO:0000313" key="11">
    <source>
        <dbReference type="EMBL" id="KAH0572358.1"/>
    </source>
</evidence>
<dbReference type="SMART" id="SM00317">
    <property type="entry name" value="SET"/>
    <property type="match status" value="1"/>
</dbReference>
<dbReference type="InterPro" id="IPR003616">
    <property type="entry name" value="Post-SET_dom"/>
</dbReference>
<keyword evidence="3" id="KW-0158">Chromosome</keyword>
<dbReference type="PROSITE" id="PS50280">
    <property type="entry name" value="SET"/>
    <property type="match status" value="1"/>
</dbReference>
<dbReference type="OrthoDB" id="422362at2759"/>
<dbReference type="GO" id="GO:0032259">
    <property type="term" value="P:methylation"/>
    <property type="evidence" value="ECO:0007669"/>
    <property type="project" value="UniProtKB-KW"/>
</dbReference>
<dbReference type="EMBL" id="KI546170">
    <property type="protein sequence ID" value="EST41422.1"/>
    <property type="molecule type" value="Genomic_DNA"/>
</dbReference>
<reference evidence="11" key="2">
    <citation type="submission" date="2020-12" db="EMBL/GenBank/DDBJ databases">
        <title>New Spironucleus salmonicida genome in near-complete chromosomes.</title>
        <authorList>
            <person name="Xu F."/>
            <person name="Kurt Z."/>
            <person name="Jimenez-Gonzalez A."/>
            <person name="Astvaldsson A."/>
            <person name="Andersson J.O."/>
            <person name="Svard S.G."/>
        </authorList>
    </citation>
    <scope>NUCLEOTIDE SEQUENCE</scope>
    <source>
        <strain evidence="11">ATCC 50377</strain>
    </source>
</reference>
<dbReference type="InterPro" id="IPR050777">
    <property type="entry name" value="SET2_Histone-Lys_MeTrsfase"/>
</dbReference>
<gene>
    <name evidence="10" type="ORF">SS50377_19139</name>
    <name evidence="11" type="ORF">SS50377_26568</name>
</gene>
<organism evidence="10">
    <name type="scientific">Spironucleus salmonicida</name>
    <dbReference type="NCBI Taxonomy" id="348837"/>
    <lineage>
        <taxon>Eukaryota</taxon>
        <taxon>Metamonada</taxon>
        <taxon>Diplomonadida</taxon>
        <taxon>Hexamitidae</taxon>
        <taxon>Hexamitinae</taxon>
        <taxon>Spironucleus</taxon>
    </lineage>
</organism>
<keyword evidence="7" id="KW-0539">Nucleus</keyword>
<dbReference type="GO" id="GO:0008168">
    <property type="term" value="F:methyltransferase activity"/>
    <property type="evidence" value="ECO:0007669"/>
    <property type="project" value="UniProtKB-KW"/>
</dbReference>
<evidence type="ECO:0000313" key="10">
    <source>
        <dbReference type="EMBL" id="EST41422.1"/>
    </source>
</evidence>
<evidence type="ECO:0000259" key="9">
    <source>
        <dbReference type="PROSITE" id="PS50868"/>
    </source>
</evidence>
<dbReference type="Proteomes" id="UP000018208">
    <property type="component" value="Unassembled WGS sequence"/>
</dbReference>
<evidence type="ECO:0000256" key="7">
    <source>
        <dbReference type="ARBA" id="ARBA00023242"/>
    </source>
</evidence>
<dbReference type="InterPro" id="IPR001214">
    <property type="entry name" value="SET_dom"/>
</dbReference>
<feature type="domain" description="SET" evidence="8">
    <location>
        <begin position="240"/>
        <end position="352"/>
    </location>
</feature>
<dbReference type="PROSITE" id="PS50868">
    <property type="entry name" value="POST_SET"/>
    <property type="match status" value="1"/>
</dbReference>
<evidence type="ECO:0000313" key="12">
    <source>
        <dbReference type="Proteomes" id="UP000018208"/>
    </source>
</evidence>
<dbReference type="PANTHER" id="PTHR22884">
    <property type="entry name" value="SET DOMAIN PROTEINS"/>
    <property type="match status" value="1"/>
</dbReference>
<evidence type="ECO:0000256" key="6">
    <source>
        <dbReference type="ARBA" id="ARBA00022691"/>
    </source>
</evidence>
<dbReference type="SMART" id="SM00508">
    <property type="entry name" value="PostSET"/>
    <property type="match status" value="1"/>
</dbReference>
<dbReference type="Gene3D" id="2.170.270.10">
    <property type="entry name" value="SET domain"/>
    <property type="match status" value="1"/>
</dbReference>
<dbReference type="EMBL" id="AUWU02000006">
    <property type="protein sequence ID" value="KAH0572358.1"/>
    <property type="molecule type" value="Genomic_DNA"/>
</dbReference>
<evidence type="ECO:0000256" key="5">
    <source>
        <dbReference type="ARBA" id="ARBA00022679"/>
    </source>
</evidence>
<sequence length="379" mass="43469">MGNENSAMYQDLQTMQDDVIALRKKKNSNKLPPWISSCQLPTQPSSAILSYTHSGKARSDREQCEIIPQSKILFQNQSKTSNQHKIYQKFLYFKKIVKIVAIFGAARIINNRKQELLMILALSNENVKPICFACSQKTQITDQGIQQISDCIIIFYIVQLFIRSFSKTPQQKMKVQNHKLKVLNPSFKLTNKLIYVDYMAPKKTTLPECDCYESGELRRLQIECGGRNCLNNILQTRKFPKTVVRLTEAKGHGLFATEKILKNQIIGEYTGEVLNEDSVAQRLIKDTHFYAIQLTAKKYIDASKTGSKMRFINHSCEPNAETQTWFVGDERRIALCTLRDINQGEEITFDYQFEQWGGEKQVCYCGSKCCTGYMEKGVV</sequence>
<feature type="domain" description="Post-SET" evidence="9">
    <location>
        <begin position="359"/>
        <end position="375"/>
    </location>
</feature>
<dbReference type="AlphaFoldDB" id="V6LAI4"/>
<protein>
    <submittedName>
        <fullName evidence="11">Histone-lysine N-methyltransferase</fullName>
    </submittedName>
    <submittedName>
        <fullName evidence="10">SET domain-containing protein</fullName>
    </submittedName>
</protein>
<accession>V6LAI4</accession>
<evidence type="ECO:0000256" key="4">
    <source>
        <dbReference type="ARBA" id="ARBA00022603"/>
    </source>
</evidence>
<keyword evidence="12" id="KW-1185">Reference proteome</keyword>
<evidence type="ECO:0000256" key="3">
    <source>
        <dbReference type="ARBA" id="ARBA00022454"/>
    </source>
</evidence>
<keyword evidence="4" id="KW-0489">Methyltransferase</keyword>
<dbReference type="GO" id="GO:0005634">
    <property type="term" value="C:nucleus"/>
    <property type="evidence" value="ECO:0007669"/>
    <property type="project" value="UniProtKB-SubCell"/>
</dbReference>
<comment type="subcellular location">
    <subcellularLocation>
        <location evidence="2">Chromosome</location>
    </subcellularLocation>
    <subcellularLocation>
        <location evidence="1">Nucleus</location>
    </subcellularLocation>
</comment>
<proteinExistence type="predicted"/>
<keyword evidence="6" id="KW-0949">S-adenosyl-L-methionine</keyword>
<reference evidence="10 11" key="1">
    <citation type="journal article" date="2014" name="PLoS Genet.">
        <title>The Genome of Spironucleus salmonicida Highlights a Fish Pathogen Adapted to Fluctuating Environments.</title>
        <authorList>
            <person name="Xu F."/>
            <person name="Jerlstrom-Hultqvist J."/>
            <person name="Einarsson E."/>
            <person name="Astvaldsson A."/>
            <person name="Svard S.G."/>
            <person name="Andersson J.O."/>
        </authorList>
    </citation>
    <scope>NUCLEOTIDE SEQUENCE</scope>
    <source>
        <strain evidence="11">ATCC 50377</strain>
    </source>
</reference>
<evidence type="ECO:0000256" key="2">
    <source>
        <dbReference type="ARBA" id="ARBA00004286"/>
    </source>
</evidence>
<dbReference type="InterPro" id="IPR046341">
    <property type="entry name" value="SET_dom_sf"/>
</dbReference>